<keyword evidence="3" id="KW-1185">Reference proteome</keyword>
<accession>A0A8T0TVB5</accession>
<dbReference type="Proteomes" id="UP000823388">
    <property type="component" value="Chromosome 3N"/>
</dbReference>
<protein>
    <recommendedName>
        <fullName evidence="1">Endonuclease/exonuclease/phosphatase domain-containing protein</fullName>
    </recommendedName>
</protein>
<reference evidence="2" key="1">
    <citation type="submission" date="2020-05" db="EMBL/GenBank/DDBJ databases">
        <title>WGS assembly of Panicum virgatum.</title>
        <authorList>
            <person name="Lovell J.T."/>
            <person name="Jenkins J."/>
            <person name="Shu S."/>
            <person name="Juenger T.E."/>
            <person name="Schmutz J."/>
        </authorList>
    </citation>
    <scope>NUCLEOTIDE SEQUENCE</scope>
    <source>
        <strain evidence="2">AP13</strain>
    </source>
</reference>
<feature type="domain" description="Endonuclease/exonuclease/phosphatase" evidence="1">
    <location>
        <begin position="6"/>
        <end position="144"/>
    </location>
</feature>
<dbReference type="Pfam" id="PF03372">
    <property type="entry name" value="Exo_endo_phos"/>
    <property type="match status" value="1"/>
</dbReference>
<dbReference type="GO" id="GO:0003824">
    <property type="term" value="F:catalytic activity"/>
    <property type="evidence" value="ECO:0007669"/>
    <property type="project" value="InterPro"/>
</dbReference>
<dbReference type="InterPro" id="IPR036691">
    <property type="entry name" value="Endo/exonu/phosph_ase_sf"/>
</dbReference>
<evidence type="ECO:0000313" key="2">
    <source>
        <dbReference type="EMBL" id="KAG2616102.1"/>
    </source>
</evidence>
<gene>
    <name evidence="2" type="ORF">PVAP13_3NG124392</name>
</gene>
<evidence type="ECO:0000313" key="3">
    <source>
        <dbReference type="Proteomes" id="UP000823388"/>
    </source>
</evidence>
<dbReference type="AlphaFoldDB" id="A0A8T0TVB5"/>
<proteinExistence type="predicted"/>
<dbReference type="Gene3D" id="3.60.10.10">
    <property type="entry name" value="Endonuclease/exonuclease/phosphatase"/>
    <property type="match status" value="1"/>
</dbReference>
<organism evidence="2 3">
    <name type="scientific">Panicum virgatum</name>
    <name type="common">Blackwell switchgrass</name>
    <dbReference type="NCBI Taxonomy" id="38727"/>
    <lineage>
        <taxon>Eukaryota</taxon>
        <taxon>Viridiplantae</taxon>
        <taxon>Streptophyta</taxon>
        <taxon>Embryophyta</taxon>
        <taxon>Tracheophyta</taxon>
        <taxon>Spermatophyta</taxon>
        <taxon>Magnoliopsida</taxon>
        <taxon>Liliopsida</taxon>
        <taxon>Poales</taxon>
        <taxon>Poaceae</taxon>
        <taxon>PACMAD clade</taxon>
        <taxon>Panicoideae</taxon>
        <taxon>Panicodae</taxon>
        <taxon>Paniceae</taxon>
        <taxon>Panicinae</taxon>
        <taxon>Panicum</taxon>
        <taxon>Panicum sect. Hiantes</taxon>
    </lineage>
</organism>
<evidence type="ECO:0000259" key="1">
    <source>
        <dbReference type="Pfam" id="PF03372"/>
    </source>
</evidence>
<sequence length="150" mass="17465">MKGLIWNCRGIKKFGVSAFLRNIISEHKFYFIGLQETMQEEIDDRTLRLIDPSGSYLWKWIPSNGRSGGILSGVHIDKFDIGSFHEGKYILQLNLYDKEKKVKWNFLNIYGAPHEENKLEFLTELANFCSRNKDPFLVVGDFNIIRFTSP</sequence>
<dbReference type="EMBL" id="CM029042">
    <property type="protein sequence ID" value="KAG2616102.1"/>
    <property type="molecule type" value="Genomic_DNA"/>
</dbReference>
<dbReference type="SUPFAM" id="SSF56219">
    <property type="entry name" value="DNase I-like"/>
    <property type="match status" value="1"/>
</dbReference>
<dbReference type="InterPro" id="IPR005135">
    <property type="entry name" value="Endo/exonuclease/phosphatase"/>
</dbReference>
<name>A0A8T0TVB5_PANVG</name>
<comment type="caution">
    <text evidence="2">The sequence shown here is derived from an EMBL/GenBank/DDBJ whole genome shotgun (WGS) entry which is preliminary data.</text>
</comment>